<evidence type="ECO:0000313" key="1">
    <source>
        <dbReference type="EMBL" id="OGK40009.1"/>
    </source>
</evidence>
<dbReference type="InterPro" id="IPR022148">
    <property type="entry name" value="CopG_antitoxin"/>
</dbReference>
<dbReference type="AlphaFoldDB" id="A0A1F7I9H7"/>
<sequence length="109" mass="13188">MWLRQEMPIKKKGENCMKKKKSRIPEFNSYIEEANFWDNHSFMDFEDELKNVKVIVDLDEPKKETLILRLQTGFKKQLEQIAKRKGLNVSTLARMWLFEKYQSSKKKFI</sequence>
<name>A0A1F7I9H7_9BACT</name>
<gene>
    <name evidence="1" type="ORF">A3A74_06855</name>
</gene>
<comment type="caution">
    <text evidence="1">The sequence shown here is derived from an EMBL/GenBank/DDBJ whole genome shotgun (WGS) entry which is preliminary data.</text>
</comment>
<dbReference type="Pfam" id="PF12441">
    <property type="entry name" value="CopG_antitoxin"/>
    <property type="match status" value="1"/>
</dbReference>
<dbReference type="EMBL" id="MGAF01000039">
    <property type="protein sequence ID" value="OGK40009.1"/>
    <property type="molecule type" value="Genomic_DNA"/>
</dbReference>
<proteinExistence type="predicted"/>
<dbReference type="Proteomes" id="UP000179270">
    <property type="component" value="Unassembled WGS sequence"/>
</dbReference>
<evidence type="ECO:0000313" key="2">
    <source>
        <dbReference type="Proteomes" id="UP000179270"/>
    </source>
</evidence>
<organism evidence="1 2">
    <name type="scientific">Candidatus Roizmanbacteria bacterium RIFCSPLOWO2_01_FULL_35_13</name>
    <dbReference type="NCBI Taxonomy" id="1802055"/>
    <lineage>
        <taxon>Bacteria</taxon>
        <taxon>Candidatus Roizmaniibacteriota</taxon>
    </lineage>
</organism>
<accession>A0A1F7I9H7</accession>
<protein>
    <submittedName>
        <fullName evidence="1">Uncharacterized protein</fullName>
    </submittedName>
</protein>
<reference evidence="1 2" key="1">
    <citation type="journal article" date="2016" name="Nat. Commun.">
        <title>Thousands of microbial genomes shed light on interconnected biogeochemical processes in an aquifer system.</title>
        <authorList>
            <person name="Anantharaman K."/>
            <person name="Brown C.T."/>
            <person name="Hug L.A."/>
            <person name="Sharon I."/>
            <person name="Castelle C.J."/>
            <person name="Probst A.J."/>
            <person name="Thomas B.C."/>
            <person name="Singh A."/>
            <person name="Wilkins M.J."/>
            <person name="Karaoz U."/>
            <person name="Brodie E.L."/>
            <person name="Williams K.H."/>
            <person name="Hubbard S.S."/>
            <person name="Banfield J.F."/>
        </authorList>
    </citation>
    <scope>NUCLEOTIDE SEQUENCE [LARGE SCALE GENOMIC DNA]</scope>
</reference>